<dbReference type="SUPFAM" id="SSF141868">
    <property type="entry name" value="EAL domain-like"/>
    <property type="match status" value="1"/>
</dbReference>
<dbReference type="Gene3D" id="3.20.20.450">
    <property type="entry name" value="EAL domain"/>
    <property type="match status" value="1"/>
</dbReference>
<sequence>MEPRHRLDGHRMSIHEPFLRSVTNNPLNDLQRAHLFYDELQRGRFHLAFQPVVATHEPERVLYRESLLRHEGDGLGFNPFPLLERLHVIRPLDHRVIGTVMVLLRDNPSLTLGCNISALSTLLDADWDQMLDHLSADRSLAGRLVIEITESAVPPSTRGAVDLVHRLRHAGCRVAVDDFGSGFGTLAFIQQSQPDIIKIDQSYIQRARDSSTGEKTLKYLLELCKTLAPCVIVEGIETSVDLQLATSLGSTWVQGYFFGRPTCELENLQGSSRISN</sequence>
<dbReference type="PANTHER" id="PTHR33121:SF23">
    <property type="entry name" value="CYCLIC DI-GMP PHOSPHODIESTERASE PDEB"/>
    <property type="match status" value="1"/>
</dbReference>
<dbReference type="InterPro" id="IPR035919">
    <property type="entry name" value="EAL_sf"/>
</dbReference>
<dbReference type="AlphaFoldDB" id="A0A2R3QMA2"/>
<dbReference type="Proteomes" id="UP000238327">
    <property type="component" value="Chromosome"/>
</dbReference>
<dbReference type="Pfam" id="PF00563">
    <property type="entry name" value="EAL"/>
    <property type="match status" value="1"/>
</dbReference>
<dbReference type="OrthoDB" id="1673646at2"/>
<dbReference type="PROSITE" id="PS50883">
    <property type="entry name" value="EAL"/>
    <property type="match status" value="1"/>
</dbReference>
<dbReference type="InterPro" id="IPR001633">
    <property type="entry name" value="EAL_dom"/>
</dbReference>
<reference evidence="2 3" key="1">
    <citation type="submission" date="2018-03" db="EMBL/GenBank/DDBJ databases">
        <title>Complete genome sequence and methylome analysis of Pseudomonas mendocina NEB 698.</title>
        <authorList>
            <person name="Morgan R.D."/>
        </authorList>
    </citation>
    <scope>NUCLEOTIDE SEQUENCE [LARGE SCALE GENOMIC DNA]</scope>
    <source>
        <strain evidence="2 3">NEB698</strain>
    </source>
</reference>
<dbReference type="CDD" id="cd01948">
    <property type="entry name" value="EAL"/>
    <property type="match status" value="1"/>
</dbReference>
<organism evidence="2 3">
    <name type="scientific">Ectopseudomonas mendocina</name>
    <name type="common">Pseudomonas mendocina</name>
    <dbReference type="NCBI Taxonomy" id="300"/>
    <lineage>
        <taxon>Bacteria</taxon>
        <taxon>Pseudomonadati</taxon>
        <taxon>Pseudomonadota</taxon>
        <taxon>Gammaproteobacteria</taxon>
        <taxon>Pseudomonadales</taxon>
        <taxon>Pseudomonadaceae</taxon>
        <taxon>Ectopseudomonas</taxon>
    </lineage>
</organism>
<name>A0A2R3QMA2_ECTME</name>
<dbReference type="PANTHER" id="PTHR33121">
    <property type="entry name" value="CYCLIC DI-GMP PHOSPHODIESTERASE PDEF"/>
    <property type="match status" value="1"/>
</dbReference>
<dbReference type="EMBL" id="CP027657">
    <property type="protein sequence ID" value="AVO52915.1"/>
    <property type="molecule type" value="Genomic_DNA"/>
</dbReference>
<accession>A0A2R3QMA2</accession>
<dbReference type="SMART" id="SM00052">
    <property type="entry name" value="EAL"/>
    <property type="match status" value="1"/>
</dbReference>
<feature type="domain" description="EAL" evidence="1">
    <location>
        <begin position="29"/>
        <end position="275"/>
    </location>
</feature>
<evidence type="ECO:0000259" key="1">
    <source>
        <dbReference type="PROSITE" id="PS50883"/>
    </source>
</evidence>
<protein>
    <submittedName>
        <fullName evidence="2">EAL domain-containing protein</fullName>
    </submittedName>
</protein>
<evidence type="ECO:0000313" key="2">
    <source>
        <dbReference type="EMBL" id="AVO52915.1"/>
    </source>
</evidence>
<evidence type="ECO:0000313" key="3">
    <source>
        <dbReference type="Proteomes" id="UP000238327"/>
    </source>
</evidence>
<gene>
    <name evidence="2" type="ORF">C7A17_09085</name>
</gene>
<dbReference type="GO" id="GO:0071111">
    <property type="term" value="F:cyclic-guanylate-specific phosphodiesterase activity"/>
    <property type="evidence" value="ECO:0007669"/>
    <property type="project" value="InterPro"/>
</dbReference>
<dbReference type="InterPro" id="IPR050706">
    <property type="entry name" value="Cyclic-di-GMP_PDE-like"/>
</dbReference>
<dbReference type="STRING" id="1001585.MDS_0249"/>
<proteinExistence type="predicted"/>
<dbReference type="RefSeq" id="WP_106737728.1">
    <property type="nucleotide sequence ID" value="NZ_CP027657.1"/>
</dbReference>